<evidence type="ECO:0000313" key="3">
    <source>
        <dbReference type="Proteomes" id="UP001341840"/>
    </source>
</evidence>
<keyword evidence="1" id="KW-1133">Transmembrane helix</keyword>
<dbReference type="Proteomes" id="UP001341840">
    <property type="component" value="Unassembled WGS sequence"/>
</dbReference>
<keyword evidence="1" id="KW-0472">Membrane</keyword>
<keyword evidence="3" id="KW-1185">Reference proteome</keyword>
<proteinExistence type="predicted"/>
<protein>
    <submittedName>
        <fullName evidence="2">Uncharacterized protein</fullName>
    </submittedName>
</protein>
<dbReference type="EMBL" id="JASCZI010090754">
    <property type="protein sequence ID" value="MED6146079.1"/>
    <property type="molecule type" value="Genomic_DNA"/>
</dbReference>
<keyword evidence="1" id="KW-0812">Transmembrane</keyword>
<reference evidence="2 3" key="1">
    <citation type="journal article" date="2023" name="Plants (Basel)">
        <title>Bridging the Gap: Combining Genomics and Transcriptomics Approaches to Understand Stylosanthes scabra, an Orphan Legume from the Brazilian Caatinga.</title>
        <authorList>
            <person name="Ferreira-Neto J.R.C."/>
            <person name="da Silva M.D."/>
            <person name="Binneck E."/>
            <person name="de Melo N.F."/>
            <person name="da Silva R.H."/>
            <person name="de Melo A.L.T.M."/>
            <person name="Pandolfi V."/>
            <person name="Bustamante F.O."/>
            <person name="Brasileiro-Vidal A.C."/>
            <person name="Benko-Iseppon A.M."/>
        </authorList>
    </citation>
    <scope>NUCLEOTIDE SEQUENCE [LARGE SCALE GENOMIC DNA]</scope>
    <source>
        <tissue evidence="2">Leaves</tissue>
    </source>
</reference>
<comment type="caution">
    <text evidence="2">The sequence shown here is derived from an EMBL/GenBank/DDBJ whole genome shotgun (WGS) entry which is preliminary data.</text>
</comment>
<organism evidence="2 3">
    <name type="scientific">Stylosanthes scabra</name>
    <dbReference type="NCBI Taxonomy" id="79078"/>
    <lineage>
        <taxon>Eukaryota</taxon>
        <taxon>Viridiplantae</taxon>
        <taxon>Streptophyta</taxon>
        <taxon>Embryophyta</taxon>
        <taxon>Tracheophyta</taxon>
        <taxon>Spermatophyta</taxon>
        <taxon>Magnoliopsida</taxon>
        <taxon>eudicotyledons</taxon>
        <taxon>Gunneridae</taxon>
        <taxon>Pentapetalae</taxon>
        <taxon>rosids</taxon>
        <taxon>fabids</taxon>
        <taxon>Fabales</taxon>
        <taxon>Fabaceae</taxon>
        <taxon>Papilionoideae</taxon>
        <taxon>50 kb inversion clade</taxon>
        <taxon>dalbergioids sensu lato</taxon>
        <taxon>Dalbergieae</taxon>
        <taxon>Pterocarpus clade</taxon>
        <taxon>Stylosanthes</taxon>
    </lineage>
</organism>
<gene>
    <name evidence="2" type="ORF">PIB30_031217</name>
</gene>
<sequence length="102" mass="11544">MPNKWYQELWFGGCKFLVCFVVADLSDLPHQKRILSCSVGELFMVACVGYCCVAAMVSFSSAVKFDIEKFDGRMVRTAKEEDELLTGPQLHMGIGWRLMQVV</sequence>
<name>A0ABU6TBG9_9FABA</name>
<evidence type="ECO:0000256" key="1">
    <source>
        <dbReference type="SAM" id="Phobius"/>
    </source>
</evidence>
<evidence type="ECO:0000313" key="2">
    <source>
        <dbReference type="EMBL" id="MED6146079.1"/>
    </source>
</evidence>
<feature type="transmembrane region" description="Helical" evidence="1">
    <location>
        <begin position="42"/>
        <end position="63"/>
    </location>
</feature>
<accession>A0ABU6TBG9</accession>